<proteinExistence type="predicted"/>
<reference evidence="2 3" key="1">
    <citation type="submission" date="2019-09" db="EMBL/GenBank/DDBJ databases">
        <authorList>
            <person name="Chandra G."/>
            <person name="Truman W A."/>
        </authorList>
    </citation>
    <scope>NUCLEOTIDE SEQUENCE [LARGE SCALE GENOMIC DNA]</scope>
    <source>
        <strain evidence="2">PS880</strain>
    </source>
</reference>
<name>A0A5E7HMC8_PSEFL</name>
<evidence type="ECO:0000256" key="1">
    <source>
        <dbReference type="SAM" id="Phobius"/>
    </source>
</evidence>
<evidence type="ECO:0000313" key="3">
    <source>
        <dbReference type="Proteomes" id="UP000375525"/>
    </source>
</evidence>
<keyword evidence="1" id="KW-0812">Transmembrane</keyword>
<keyword evidence="1" id="KW-0472">Membrane</keyword>
<organism evidence="2 3">
    <name type="scientific">Pseudomonas fluorescens</name>
    <dbReference type="NCBI Taxonomy" id="294"/>
    <lineage>
        <taxon>Bacteria</taxon>
        <taxon>Pseudomonadati</taxon>
        <taxon>Pseudomonadota</taxon>
        <taxon>Gammaproteobacteria</taxon>
        <taxon>Pseudomonadales</taxon>
        <taxon>Pseudomonadaceae</taxon>
        <taxon>Pseudomonas</taxon>
    </lineage>
</organism>
<accession>A0A5E7HMC8</accession>
<dbReference type="AlphaFoldDB" id="A0A5E7HMC8"/>
<dbReference type="EMBL" id="CABVIH010000004">
    <property type="protein sequence ID" value="VVO65120.1"/>
    <property type="molecule type" value="Genomic_DNA"/>
</dbReference>
<dbReference type="Proteomes" id="UP000375525">
    <property type="component" value="Unassembled WGS sequence"/>
</dbReference>
<keyword evidence="1" id="KW-1133">Transmembrane helix</keyword>
<protein>
    <submittedName>
        <fullName evidence="2">Uncharacterized protein</fullName>
    </submittedName>
</protein>
<evidence type="ECO:0000313" key="2">
    <source>
        <dbReference type="EMBL" id="VVO65120.1"/>
    </source>
</evidence>
<feature type="transmembrane region" description="Helical" evidence="1">
    <location>
        <begin position="12"/>
        <end position="29"/>
    </location>
</feature>
<gene>
    <name evidence="2" type="ORF">PS880_01010</name>
</gene>
<sequence length="44" mass="5246">MSFVLNAYAQRSWCNASFITVFVGPFSFVRKSLFFQFFLHVYKN</sequence>